<protein>
    <submittedName>
        <fullName evidence="2">THAP domain-containing protein 9</fullName>
    </submittedName>
</protein>
<dbReference type="AlphaFoldDB" id="V5I6S9"/>
<dbReference type="Pfam" id="PF21787">
    <property type="entry name" value="TNP-like_RNaseH_N"/>
    <property type="match status" value="1"/>
</dbReference>
<gene>
    <name evidence="2" type="primary">THAP9</name>
</gene>
<reference evidence="2" key="1">
    <citation type="submission" date="2013-07" db="EMBL/GenBank/DDBJ databases">
        <title>Midgut Transcriptome Profiling of Anoplphora glabripennis, a Lignocellulose Degrading, Wood-Boring Cerambycid.</title>
        <authorList>
            <person name="Scully E.D."/>
            <person name="Hoover K."/>
            <person name="Carlson J.E."/>
            <person name="Tien M."/>
            <person name="Geib S.M."/>
        </authorList>
    </citation>
    <scope>NUCLEOTIDE SEQUENCE</scope>
</reference>
<feature type="non-terminal residue" evidence="2">
    <location>
        <position position="1"/>
    </location>
</feature>
<name>V5I6S9_ANOGL</name>
<accession>V5I6S9</accession>
<feature type="domain" description="Transposable element P transposase-like RNase H" evidence="1">
    <location>
        <begin position="3"/>
        <end position="91"/>
    </location>
</feature>
<dbReference type="InterPro" id="IPR048365">
    <property type="entry name" value="TNP-like_RNaseH_N"/>
</dbReference>
<sequence length="143" mass="16092">GGEYYGFVNFGVAMDNTENSFANKALVFMLVCINDTWKVPMGYYFINSLNSEQKVELLRKCIREVNKCGIIISNITFDGCPTNFTMSLLLGANLRNISNVKPCITVEDTIIFVILDPSHMMKLVRNCFGEYIILINGNGEEIN</sequence>
<feature type="non-terminal residue" evidence="2">
    <location>
        <position position="143"/>
    </location>
</feature>
<proteinExistence type="predicted"/>
<dbReference type="EMBL" id="GALX01007655">
    <property type="protein sequence ID" value="JAB60811.1"/>
    <property type="molecule type" value="Transcribed_RNA"/>
</dbReference>
<evidence type="ECO:0000259" key="1">
    <source>
        <dbReference type="Pfam" id="PF21787"/>
    </source>
</evidence>
<organism evidence="2">
    <name type="scientific">Anoplophora glabripennis</name>
    <name type="common">Asian longhorn beetle</name>
    <name type="synonym">Anoplophora nobilis</name>
    <dbReference type="NCBI Taxonomy" id="217634"/>
    <lineage>
        <taxon>Eukaryota</taxon>
        <taxon>Metazoa</taxon>
        <taxon>Ecdysozoa</taxon>
        <taxon>Arthropoda</taxon>
        <taxon>Hexapoda</taxon>
        <taxon>Insecta</taxon>
        <taxon>Pterygota</taxon>
        <taxon>Neoptera</taxon>
        <taxon>Endopterygota</taxon>
        <taxon>Coleoptera</taxon>
        <taxon>Polyphaga</taxon>
        <taxon>Cucujiformia</taxon>
        <taxon>Chrysomeloidea</taxon>
        <taxon>Cerambycidae</taxon>
        <taxon>Lamiinae</taxon>
        <taxon>Lamiini</taxon>
        <taxon>Anoplophora</taxon>
    </lineage>
</organism>
<evidence type="ECO:0000313" key="2">
    <source>
        <dbReference type="EMBL" id="JAB60811.1"/>
    </source>
</evidence>